<reference evidence="1 2" key="1">
    <citation type="submission" date="2019-06" db="EMBL/GenBank/DDBJ databases">
        <title>Complete genome sequence of Ensifer mexicanus ITTG R7 isolated from nodules of Acacia angustissima (Mill.) Kuntze.</title>
        <authorList>
            <person name="Rincon-Rosales R."/>
            <person name="Rogel M.A."/>
            <person name="Guerrero G."/>
            <person name="Rincon-Molina C.I."/>
            <person name="Lopez-Lopez A."/>
            <person name="Martinez-Romero E."/>
        </authorList>
    </citation>
    <scope>NUCLEOTIDE SEQUENCE [LARGE SCALE GENOMIC DNA]</scope>
    <source>
        <strain evidence="1 2">ITTG R7</strain>
    </source>
</reference>
<proteinExistence type="predicted"/>
<dbReference type="EMBL" id="CP041238">
    <property type="protein sequence ID" value="QLL63796.1"/>
    <property type="molecule type" value="Genomic_DNA"/>
</dbReference>
<keyword evidence="2" id="KW-1185">Reference proteome</keyword>
<evidence type="ECO:0000313" key="2">
    <source>
        <dbReference type="Proteomes" id="UP000510721"/>
    </source>
</evidence>
<dbReference type="AlphaFoldDB" id="A0A859QTF9"/>
<dbReference type="KEGG" id="emx:FKV68_12990"/>
<protein>
    <submittedName>
        <fullName evidence="1">Uncharacterized protein</fullName>
    </submittedName>
</protein>
<accession>A0A859QTF9</accession>
<evidence type="ECO:0000313" key="1">
    <source>
        <dbReference type="EMBL" id="QLL63796.1"/>
    </source>
</evidence>
<name>A0A859QTF9_9HYPH</name>
<sequence>MTNCDLEARIAAPSAIDEEPATAVDAANIAEAAIAQQPFPLTTGYASTSIEAAADPDVDVDVGLSACIGWNRHR</sequence>
<gene>
    <name evidence="1" type="ORF">FKV68_12990</name>
</gene>
<organism evidence="1 2">
    <name type="scientific">Sinorhizobium mexicanum</name>
    <dbReference type="NCBI Taxonomy" id="375549"/>
    <lineage>
        <taxon>Bacteria</taxon>
        <taxon>Pseudomonadati</taxon>
        <taxon>Pseudomonadota</taxon>
        <taxon>Alphaproteobacteria</taxon>
        <taxon>Hyphomicrobiales</taxon>
        <taxon>Rhizobiaceae</taxon>
        <taxon>Sinorhizobium/Ensifer group</taxon>
        <taxon>Sinorhizobium</taxon>
    </lineage>
</organism>
<dbReference type="Proteomes" id="UP000510721">
    <property type="component" value="Chromosome"/>
</dbReference>